<keyword evidence="5" id="KW-1185">Reference proteome</keyword>
<keyword evidence="2 4" id="KW-0378">Hydrolase</keyword>
<feature type="domain" description="Alpha/beta hydrolase fold-3" evidence="3">
    <location>
        <begin position="81"/>
        <end position="285"/>
    </location>
</feature>
<protein>
    <submittedName>
        <fullName evidence="4">Alpha/beta hydrolase fold domain-containing protein</fullName>
    </submittedName>
</protein>
<dbReference type="AlphaFoldDB" id="A0A7C9KX37"/>
<dbReference type="RefSeq" id="WP_152576985.1">
    <property type="nucleotide sequence ID" value="NZ_JAATJI010000001.1"/>
</dbReference>
<dbReference type="Gene3D" id="3.40.50.1820">
    <property type="entry name" value="alpha/beta hydrolase"/>
    <property type="match status" value="1"/>
</dbReference>
<organism evidence="4 5">
    <name type="scientific">Sandarakinorhabdus fusca</name>
    <dbReference type="NCBI Taxonomy" id="1439888"/>
    <lineage>
        <taxon>Bacteria</taxon>
        <taxon>Pseudomonadati</taxon>
        <taxon>Pseudomonadota</taxon>
        <taxon>Alphaproteobacteria</taxon>
        <taxon>Sphingomonadales</taxon>
        <taxon>Sphingosinicellaceae</taxon>
        <taxon>Sandarakinorhabdus</taxon>
    </lineage>
</organism>
<dbReference type="PANTHER" id="PTHR48081">
    <property type="entry name" value="AB HYDROLASE SUPERFAMILY PROTEIN C4A8.06C"/>
    <property type="match status" value="1"/>
</dbReference>
<dbReference type="FunFam" id="3.40.50.1820:FF:000089">
    <property type="entry name" value="Alpha/beta hydrolase"/>
    <property type="match status" value="1"/>
</dbReference>
<dbReference type="InterPro" id="IPR050300">
    <property type="entry name" value="GDXG_lipolytic_enzyme"/>
</dbReference>
<reference evidence="4 5" key="1">
    <citation type="submission" date="2019-09" db="EMBL/GenBank/DDBJ databases">
        <title>Polymorphobacter sp. isolated from a lake in China.</title>
        <authorList>
            <person name="Liu Z."/>
        </authorList>
    </citation>
    <scope>NUCLEOTIDE SEQUENCE [LARGE SCALE GENOMIC DNA]</scope>
    <source>
        <strain evidence="4 5">D40P</strain>
    </source>
</reference>
<dbReference type="InterPro" id="IPR013094">
    <property type="entry name" value="AB_hydrolase_3"/>
</dbReference>
<evidence type="ECO:0000256" key="1">
    <source>
        <dbReference type="ARBA" id="ARBA00010515"/>
    </source>
</evidence>
<comment type="caution">
    <text evidence="4">The sequence shown here is derived from an EMBL/GenBank/DDBJ whole genome shotgun (WGS) entry which is preliminary data.</text>
</comment>
<dbReference type="EMBL" id="WIOL01000001">
    <property type="protein sequence ID" value="MQT16606.1"/>
    <property type="molecule type" value="Genomic_DNA"/>
</dbReference>
<gene>
    <name evidence="4" type="ORF">F3168_04945</name>
</gene>
<evidence type="ECO:0000313" key="5">
    <source>
        <dbReference type="Proteomes" id="UP000481327"/>
    </source>
</evidence>
<evidence type="ECO:0000256" key="2">
    <source>
        <dbReference type="ARBA" id="ARBA00022801"/>
    </source>
</evidence>
<dbReference type="GO" id="GO:0016787">
    <property type="term" value="F:hydrolase activity"/>
    <property type="evidence" value="ECO:0007669"/>
    <property type="project" value="UniProtKB-KW"/>
</dbReference>
<proteinExistence type="inferred from homology"/>
<evidence type="ECO:0000259" key="3">
    <source>
        <dbReference type="Pfam" id="PF07859"/>
    </source>
</evidence>
<dbReference type="OrthoDB" id="9806180at2"/>
<name>A0A7C9KX37_9SPHN</name>
<dbReference type="PANTHER" id="PTHR48081:SF8">
    <property type="entry name" value="ALPHA_BETA HYDROLASE FOLD-3 DOMAIN-CONTAINING PROTEIN-RELATED"/>
    <property type="match status" value="1"/>
</dbReference>
<dbReference type="Pfam" id="PF07859">
    <property type="entry name" value="Abhydrolase_3"/>
    <property type="match status" value="1"/>
</dbReference>
<dbReference type="SUPFAM" id="SSF53474">
    <property type="entry name" value="alpha/beta-Hydrolases"/>
    <property type="match status" value="1"/>
</dbReference>
<dbReference type="Proteomes" id="UP000481327">
    <property type="component" value="Unassembled WGS sequence"/>
</dbReference>
<sequence length="314" mass="33457">MPYVRADVQNLLAMLAAQPGPKMEDGDAPTARAAMTMMMQLVEAPRPDIAETKDLAIPGPAGTIPARLYRNSLATDPAPVLVFYHGGGWVIGDVNVYDSLCAEVCRTLNMTVVSVDYRLAPEHPFPAATEDCLAATAWVAGSPAEIGHPVSGLVPAGDSAGGNLAAVISQEQHGKLPVPILAQWLIYPATDMTATTGSMIDFADGYLLTAGTMEWFTRHYMGDQDLTHRWASPLLTESLAGQPPTLVYTCSLDPLRDQGRAYAAKLTAAGVRTIFREAEGQIHGSVTLRGGIPSAQDDLHKNLRALKLLIDEAA</sequence>
<comment type="similarity">
    <text evidence="1">Belongs to the 'GDXG' lipolytic enzyme family.</text>
</comment>
<accession>A0A7C9KX37</accession>
<dbReference type="InterPro" id="IPR029058">
    <property type="entry name" value="AB_hydrolase_fold"/>
</dbReference>
<evidence type="ECO:0000313" key="4">
    <source>
        <dbReference type="EMBL" id="MQT16606.1"/>
    </source>
</evidence>